<dbReference type="GO" id="GO:0016757">
    <property type="term" value="F:glycosyltransferase activity"/>
    <property type="evidence" value="ECO:0007669"/>
    <property type="project" value="InterPro"/>
</dbReference>
<sequence length="368" mass="42316">MGKRIKILFTIPNFDTAGSGKSVYDMVSGLDKTVFNPEVCCFHDKGELFEEMEKLNVKIHVFKFARPYRPFFSLPFRILKIARFFKQHQFDLIHSWHWSSDITEPLAAKIAGIPYVYTKKAMGWGNKAWRWKSRLSTKIVSVNEEIPESFFHNMLDKVKIIPLCVDVRRFSPLHKSYSTPQGIKFDKNDFVIVSVANLAPVKGIEILIEAVLKLEDENIKVLIVGDDNNDYGEKLHRDYGGLENIYFLGKHLDVRPFLALADIFIIPTKDEGRREGLPIAPMEAMACQRIVLGSSITGIREVLKEFPDCLFEPGNIKDLMGKINEIKNMPISTRVILANAMRHYVENNLNIDVFIKEHEVLYKKLLKL</sequence>
<dbReference type="Proteomes" id="UP000610931">
    <property type="component" value="Unassembled WGS sequence"/>
</dbReference>
<evidence type="ECO:0000259" key="2">
    <source>
        <dbReference type="Pfam" id="PF13439"/>
    </source>
</evidence>
<feature type="domain" description="Glycosyltransferase subfamily 4-like N-terminal" evidence="2">
    <location>
        <begin position="18"/>
        <end position="169"/>
    </location>
</feature>
<organism evidence="3 4">
    <name type="scientific">Snuella sedimenti</name>
    <dbReference type="NCBI Taxonomy" id="2798802"/>
    <lineage>
        <taxon>Bacteria</taxon>
        <taxon>Pseudomonadati</taxon>
        <taxon>Bacteroidota</taxon>
        <taxon>Flavobacteriia</taxon>
        <taxon>Flavobacteriales</taxon>
        <taxon>Flavobacteriaceae</taxon>
        <taxon>Snuella</taxon>
    </lineage>
</organism>
<dbReference type="PANTHER" id="PTHR12526">
    <property type="entry name" value="GLYCOSYLTRANSFERASE"/>
    <property type="match status" value="1"/>
</dbReference>
<protein>
    <submittedName>
        <fullName evidence="3">Glycosyltransferase</fullName>
    </submittedName>
</protein>
<evidence type="ECO:0000259" key="1">
    <source>
        <dbReference type="Pfam" id="PF00534"/>
    </source>
</evidence>
<dbReference type="InterPro" id="IPR028098">
    <property type="entry name" value="Glyco_trans_4-like_N"/>
</dbReference>
<dbReference type="SUPFAM" id="SSF53756">
    <property type="entry name" value="UDP-Glycosyltransferase/glycogen phosphorylase"/>
    <property type="match status" value="1"/>
</dbReference>
<reference evidence="3" key="1">
    <citation type="submission" date="2020-12" db="EMBL/GenBank/DDBJ databases">
        <title>Snuella sp. nov., isolated from sediment in Incheon.</title>
        <authorList>
            <person name="Kim W."/>
        </authorList>
    </citation>
    <scope>NUCLEOTIDE SEQUENCE</scope>
    <source>
        <strain evidence="3">CAU 1569</strain>
    </source>
</reference>
<dbReference type="Pfam" id="PF13439">
    <property type="entry name" value="Glyco_transf_4"/>
    <property type="match status" value="1"/>
</dbReference>
<comment type="caution">
    <text evidence="3">The sequence shown here is derived from an EMBL/GenBank/DDBJ whole genome shotgun (WGS) entry which is preliminary data.</text>
</comment>
<dbReference type="EMBL" id="JAELVQ010000007">
    <property type="protein sequence ID" value="MBJ6367910.1"/>
    <property type="molecule type" value="Genomic_DNA"/>
</dbReference>
<proteinExistence type="predicted"/>
<dbReference type="Gene3D" id="3.40.50.2000">
    <property type="entry name" value="Glycogen Phosphorylase B"/>
    <property type="match status" value="2"/>
</dbReference>
<name>A0A8J7ITV3_9FLAO</name>
<dbReference type="RefSeq" id="WP_199114673.1">
    <property type="nucleotide sequence ID" value="NZ_JAELVQ010000007.1"/>
</dbReference>
<evidence type="ECO:0000313" key="4">
    <source>
        <dbReference type="Proteomes" id="UP000610931"/>
    </source>
</evidence>
<dbReference type="InterPro" id="IPR001296">
    <property type="entry name" value="Glyco_trans_1"/>
</dbReference>
<dbReference type="PANTHER" id="PTHR12526:SF630">
    <property type="entry name" value="GLYCOSYLTRANSFERASE"/>
    <property type="match status" value="1"/>
</dbReference>
<accession>A0A8J7ITV3</accession>
<dbReference type="Pfam" id="PF00534">
    <property type="entry name" value="Glycos_transf_1"/>
    <property type="match status" value="1"/>
</dbReference>
<evidence type="ECO:0000313" key="3">
    <source>
        <dbReference type="EMBL" id="MBJ6367910.1"/>
    </source>
</evidence>
<keyword evidence="4" id="KW-1185">Reference proteome</keyword>
<dbReference type="AlphaFoldDB" id="A0A8J7ITV3"/>
<gene>
    <name evidence="3" type="ORF">JF259_07400</name>
</gene>
<feature type="domain" description="Glycosyl transferase family 1" evidence="1">
    <location>
        <begin position="183"/>
        <end position="336"/>
    </location>
</feature>